<proteinExistence type="predicted"/>
<gene>
    <name evidence="2" type="ORF">CSSPTR1EN2_LOCUS3402</name>
</gene>
<accession>A0ABP0THP7</accession>
<evidence type="ECO:0000313" key="3">
    <source>
        <dbReference type="Proteomes" id="UP001497512"/>
    </source>
</evidence>
<dbReference type="Proteomes" id="UP001497512">
    <property type="component" value="Chromosome 11"/>
</dbReference>
<protein>
    <submittedName>
        <fullName evidence="2">Uncharacterized protein</fullName>
    </submittedName>
</protein>
<keyword evidence="1" id="KW-1133">Transmembrane helix</keyword>
<keyword evidence="1" id="KW-0812">Transmembrane</keyword>
<organism evidence="2 3">
    <name type="scientific">Sphagnum troendelagicum</name>
    <dbReference type="NCBI Taxonomy" id="128251"/>
    <lineage>
        <taxon>Eukaryota</taxon>
        <taxon>Viridiplantae</taxon>
        <taxon>Streptophyta</taxon>
        <taxon>Embryophyta</taxon>
        <taxon>Bryophyta</taxon>
        <taxon>Sphagnophytina</taxon>
        <taxon>Sphagnopsida</taxon>
        <taxon>Sphagnales</taxon>
        <taxon>Sphagnaceae</taxon>
        <taxon>Sphagnum</taxon>
    </lineage>
</organism>
<sequence>MEVSSVVTVGFNKKQEVYASSSKKRQQQTTYLLFFFFFCWLPVWLFTFHWKENLMPEKVLLFSQVFAKENKHLQFLQPENHFTVTRCKWQAACRRNFLRIYRESSSISSMPLMCW</sequence>
<keyword evidence="3" id="KW-1185">Reference proteome</keyword>
<reference evidence="2" key="1">
    <citation type="submission" date="2024-02" db="EMBL/GenBank/DDBJ databases">
        <authorList>
            <consortium name="ELIXIR-Norway"/>
            <consortium name="Elixir Norway"/>
        </authorList>
    </citation>
    <scope>NUCLEOTIDE SEQUENCE</scope>
</reference>
<evidence type="ECO:0000256" key="1">
    <source>
        <dbReference type="SAM" id="Phobius"/>
    </source>
</evidence>
<dbReference type="EMBL" id="OZ019903">
    <property type="protein sequence ID" value="CAK9196295.1"/>
    <property type="molecule type" value="Genomic_DNA"/>
</dbReference>
<evidence type="ECO:0000313" key="2">
    <source>
        <dbReference type="EMBL" id="CAK9196295.1"/>
    </source>
</evidence>
<name>A0ABP0THP7_9BRYO</name>
<feature type="transmembrane region" description="Helical" evidence="1">
    <location>
        <begin position="31"/>
        <end position="50"/>
    </location>
</feature>
<keyword evidence="1" id="KW-0472">Membrane</keyword>